<feature type="signal peptide" evidence="2">
    <location>
        <begin position="1"/>
        <end position="17"/>
    </location>
</feature>
<dbReference type="SUPFAM" id="SSF53474">
    <property type="entry name" value="alpha/beta-Hydrolases"/>
    <property type="match status" value="1"/>
</dbReference>
<dbReference type="Gene3D" id="3.40.50.1820">
    <property type="entry name" value="alpha/beta hydrolase"/>
    <property type="match status" value="1"/>
</dbReference>
<dbReference type="EMBL" id="QOCE01000045">
    <property type="protein sequence ID" value="RBW51646.1"/>
    <property type="molecule type" value="Genomic_DNA"/>
</dbReference>
<proteinExistence type="predicted"/>
<dbReference type="RefSeq" id="WP_113824999.1">
    <property type="nucleotide sequence ID" value="NZ_QOCE01000045.1"/>
</dbReference>
<dbReference type="Proteomes" id="UP000252706">
    <property type="component" value="Unassembled WGS sequence"/>
</dbReference>
<sequence>MKLLNPIIALLATTVIAANMASAEGEFGYNVELDVAYGKGVVRSDRGLVERDLLLDVYTPSTNNADYTKTDAVAETLRPAVILVYGGGFQRGGRRQAPYTEFDAIHSRMEDYARLLTPLGYVTFVIEYRLAPELPEPTMALDVDWVLTMEEDLTDAGMRRVNFAREALGLGPLEGDEGKTVVWKTILSAAEDLEKAVDFVRASSEQFGVDPARIALGGHSAGAATVINAAHGLDVPVAAIFPLSPPLSAIDLSKTVTSADETPTFHVVSQYDEPAVLEKAPGFTQAMRSAGADYELVWVPGFPHFYPHNSPSLSDDGTRQALSERLIDFLEEQLMK</sequence>
<dbReference type="InterPro" id="IPR029058">
    <property type="entry name" value="AB_hydrolase_fold"/>
</dbReference>
<protein>
    <submittedName>
        <fullName evidence="3">Uncharacterized protein</fullName>
    </submittedName>
</protein>
<evidence type="ECO:0000313" key="4">
    <source>
        <dbReference type="Proteomes" id="UP000252706"/>
    </source>
</evidence>
<accession>A0A366WQD4</accession>
<comment type="caution">
    <text evidence="3">The sequence shown here is derived from an EMBL/GenBank/DDBJ whole genome shotgun (WGS) entry which is preliminary data.</text>
</comment>
<dbReference type="InterPro" id="IPR050300">
    <property type="entry name" value="GDXG_lipolytic_enzyme"/>
</dbReference>
<name>A0A366WQD4_9RHOB</name>
<evidence type="ECO:0000256" key="1">
    <source>
        <dbReference type="ARBA" id="ARBA00022801"/>
    </source>
</evidence>
<evidence type="ECO:0000313" key="3">
    <source>
        <dbReference type="EMBL" id="RBW51646.1"/>
    </source>
</evidence>
<keyword evidence="2" id="KW-0732">Signal</keyword>
<reference evidence="3 4" key="1">
    <citation type="submission" date="2018-07" db="EMBL/GenBank/DDBJ databases">
        <title>Modular assembly of carbohydrate-degrading microbial communities in the ocean.</title>
        <authorList>
            <person name="Enke T.N."/>
            <person name="Datta M.S."/>
            <person name="Schwartzman J.A."/>
            <person name="Cermak N."/>
            <person name="Schmitz D.A."/>
            <person name="Barrere J."/>
            <person name="Cordero O.X."/>
        </authorList>
    </citation>
    <scope>NUCLEOTIDE SEQUENCE [LARGE SCALE GENOMIC DNA]</scope>
    <source>
        <strain evidence="3 4">C3M10</strain>
    </source>
</reference>
<dbReference type="OrthoDB" id="7444512at2"/>
<dbReference type="AlphaFoldDB" id="A0A366WQD4"/>
<evidence type="ECO:0000256" key="2">
    <source>
        <dbReference type="SAM" id="SignalP"/>
    </source>
</evidence>
<dbReference type="GO" id="GO:0016787">
    <property type="term" value="F:hydrolase activity"/>
    <property type="evidence" value="ECO:0007669"/>
    <property type="project" value="UniProtKB-KW"/>
</dbReference>
<gene>
    <name evidence="3" type="ORF">DS909_18870</name>
</gene>
<keyword evidence="1" id="KW-0378">Hydrolase</keyword>
<dbReference type="PANTHER" id="PTHR48081">
    <property type="entry name" value="AB HYDROLASE SUPERFAMILY PROTEIN C4A8.06C"/>
    <property type="match status" value="1"/>
</dbReference>
<organism evidence="3 4">
    <name type="scientific">Phaeobacter gallaeciensis</name>
    <dbReference type="NCBI Taxonomy" id="60890"/>
    <lineage>
        <taxon>Bacteria</taxon>
        <taxon>Pseudomonadati</taxon>
        <taxon>Pseudomonadota</taxon>
        <taxon>Alphaproteobacteria</taxon>
        <taxon>Rhodobacterales</taxon>
        <taxon>Roseobacteraceae</taxon>
        <taxon>Phaeobacter</taxon>
    </lineage>
</organism>
<dbReference type="PANTHER" id="PTHR48081:SF8">
    <property type="entry name" value="ALPHA_BETA HYDROLASE FOLD-3 DOMAIN-CONTAINING PROTEIN-RELATED"/>
    <property type="match status" value="1"/>
</dbReference>
<feature type="chain" id="PRO_5017033126" evidence="2">
    <location>
        <begin position="18"/>
        <end position="336"/>
    </location>
</feature>